<dbReference type="GO" id="GO:0061630">
    <property type="term" value="F:ubiquitin protein ligase activity"/>
    <property type="evidence" value="ECO:0007669"/>
    <property type="project" value="UniProtKB-EC"/>
</dbReference>
<feature type="region of interest" description="Disordered" evidence="9">
    <location>
        <begin position="371"/>
        <end position="445"/>
    </location>
</feature>
<keyword evidence="6" id="KW-0833">Ubl conjugation pathway</keyword>
<dbReference type="InterPro" id="IPR001841">
    <property type="entry name" value="Znf_RING"/>
</dbReference>
<dbReference type="EC" id="2.3.2.27" evidence="2"/>
<evidence type="ECO:0000313" key="12">
    <source>
        <dbReference type="EMBL" id="CAE1165054.1"/>
    </source>
</evidence>
<keyword evidence="3" id="KW-0808">Transferase</keyword>
<dbReference type="PANTHER" id="PTHR22996">
    <property type="entry name" value="MAHOGUNIN"/>
    <property type="match status" value="1"/>
</dbReference>
<reference evidence="12" key="1">
    <citation type="submission" date="2021-01" db="EMBL/GenBank/DDBJ databases">
        <authorList>
            <person name="Li R."/>
            <person name="Bekaert M."/>
        </authorList>
    </citation>
    <scope>NUCLEOTIDE SEQUENCE</scope>
    <source>
        <strain evidence="12">Farmed</strain>
    </source>
</reference>
<keyword evidence="10" id="KW-0812">Transmembrane</keyword>
<feature type="transmembrane region" description="Helical" evidence="10">
    <location>
        <begin position="723"/>
        <end position="743"/>
    </location>
</feature>
<organism evidence="12 13">
    <name type="scientific">Acanthosepion pharaonis</name>
    <name type="common">Pharaoh cuttlefish</name>
    <name type="synonym">Sepia pharaonis</name>
    <dbReference type="NCBI Taxonomy" id="158019"/>
    <lineage>
        <taxon>Eukaryota</taxon>
        <taxon>Metazoa</taxon>
        <taxon>Spiralia</taxon>
        <taxon>Lophotrochozoa</taxon>
        <taxon>Mollusca</taxon>
        <taxon>Cephalopoda</taxon>
        <taxon>Coleoidea</taxon>
        <taxon>Decapodiformes</taxon>
        <taxon>Sepiida</taxon>
        <taxon>Sepiina</taxon>
        <taxon>Sepiidae</taxon>
        <taxon>Acanthosepion</taxon>
    </lineage>
</organism>
<evidence type="ECO:0000256" key="8">
    <source>
        <dbReference type="PROSITE-ProRule" id="PRU00175"/>
    </source>
</evidence>
<accession>A0A812AYZ0</accession>
<dbReference type="Pfam" id="PF13920">
    <property type="entry name" value="zf-C3HC4_3"/>
    <property type="match status" value="1"/>
</dbReference>
<feature type="compositionally biased region" description="Basic residues" evidence="9">
    <location>
        <begin position="405"/>
        <end position="425"/>
    </location>
</feature>
<evidence type="ECO:0000256" key="7">
    <source>
        <dbReference type="ARBA" id="ARBA00022833"/>
    </source>
</evidence>
<feature type="transmembrane region" description="Helical" evidence="10">
    <location>
        <begin position="643"/>
        <end position="664"/>
    </location>
</feature>
<gene>
    <name evidence="12" type="ORF">SPHA_8291</name>
</gene>
<dbReference type="GO" id="GO:0008270">
    <property type="term" value="F:zinc ion binding"/>
    <property type="evidence" value="ECO:0007669"/>
    <property type="project" value="UniProtKB-KW"/>
</dbReference>
<feature type="compositionally biased region" description="Polar residues" evidence="9">
    <location>
        <begin position="372"/>
        <end position="383"/>
    </location>
</feature>
<comment type="caution">
    <text evidence="12">The sequence shown here is derived from an EMBL/GenBank/DDBJ whole genome shotgun (WGS) entry which is preliminary data.</text>
</comment>
<comment type="catalytic activity">
    <reaction evidence="1">
        <text>S-ubiquitinyl-[E2 ubiquitin-conjugating enzyme]-L-cysteine + [acceptor protein]-L-lysine = [E2 ubiquitin-conjugating enzyme]-L-cysteine + N(6)-ubiquitinyl-[acceptor protein]-L-lysine.</text>
        <dbReference type="EC" id="2.3.2.27"/>
    </reaction>
</comment>
<dbReference type="Proteomes" id="UP000597762">
    <property type="component" value="Unassembled WGS sequence"/>
</dbReference>
<dbReference type="SMART" id="SM00184">
    <property type="entry name" value="RING"/>
    <property type="match status" value="1"/>
</dbReference>
<dbReference type="SUPFAM" id="SSF57850">
    <property type="entry name" value="RING/U-box"/>
    <property type="match status" value="1"/>
</dbReference>
<sequence>MGALASRRNAGNDVVDYGNNNAYRYPPKSGSYFSSHFIMGGERFDMTQPEAYLFGENQDLNFLGNKPIPFPYPLPQGNEPTKTLKSLVNIRKDTLRFVRISDAEKVPLDNSDTEQTFNHHRYNIEFTFDSDVKCAITIYYFAMEEISNGQLVYHPRAASMNSETYHYKRGANQVFSQSTHVVDPSKFPEEDWQYNPDKEVIPVVIQCIVEEEEHAGHSHVTFAVVEKNADSGYVLKPLKQKQCVGGLCYLLQEIYGIENKNLERSKLDADDEIEDTGSECVICMSDMRDTLILPCRHLCLCNNCAESLRYQASNCPICRAPFRALLQIRAMRRKQVSSNLTQGGGEEDNFVSQEGVPPGYEAVSLLEALNGPYQNNSVPSPMQMSHEDITPTERDGEHDGDRLSGRNKHNNRSRIREKKRSLKRRQTNEVTGTRQQAQNLNDDLVDKENKTNEAIIAKNTQPTTPEVVMSEQIVGSQGNKENEKNSGSDVEAVPPLSEESKHSDKNMVSSINSISSEALSDKIGRQTPADRKDVVAADCETHSMERGEYLKLYEQAEQECESDYLRTCSQTTASSDNFLEDSTSCSDPDEAEPELDYDVEANPPSLSLYACALSLNARALHLSDPHHHMHSFSLNLVITCKLALARSLPLILIITCILSFSLSVSHPHRHSLSLILIGILCLSSSSAFSVSHPHRHSLSLILIGILCLSSSSAFSVSHPHRHSLSLILIGILCLCLSLSNPHLHSLSL</sequence>
<dbReference type="InterPro" id="IPR058981">
    <property type="entry name" value="MGRN1/RNF157-like_N"/>
</dbReference>
<evidence type="ECO:0000313" key="13">
    <source>
        <dbReference type="Proteomes" id="UP000597762"/>
    </source>
</evidence>
<evidence type="ECO:0000256" key="6">
    <source>
        <dbReference type="ARBA" id="ARBA00022786"/>
    </source>
</evidence>
<protein>
    <recommendedName>
        <fullName evidence="2">RING-type E3 ubiquitin transferase</fullName>
        <ecNumber evidence="2">2.3.2.27</ecNumber>
    </recommendedName>
</protein>
<evidence type="ECO:0000256" key="10">
    <source>
        <dbReference type="SAM" id="Phobius"/>
    </source>
</evidence>
<feature type="region of interest" description="Disordered" evidence="9">
    <location>
        <begin position="475"/>
        <end position="507"/>
    </location>
</feature>
<dbReference type="GO" id="GO:0016567">
    <property type="term" value="P:protein ubiquitination"/>
    <property type="evidence" value="ECO:0007669"/>
    <property type="project" value="TreeGrafter"/>
</dbReference>
<dbReference type="GO" id="GO:0005737">
    <property type="term" value="C:cytoplasm"/>
    <property type="evidence" value="ECO:0007669"/>
    <property type="project" value="TreeGrafter"/>
</dbReference>
<keyword evidence="13" id="KW-1185">Reference proteome</keyword>
<keyword evidence="4" id="KW-0479">Metal-binding</keyword>
<evidence type="ECO:0000256" key="3">
    <source>
        <dbReference type="ARBA" id="ARBA00022679"/>
    </source>
</evidence>
<feature type="compositionally biased region" description="Basic and acidic residues" evidence="9">
    <location>
        <begin position="385"/>
        <end position="404"/>
    </location>
</feature>
<proteinExistence type="predicted"/>
<dbReference type="PANTHER" id="PTHR22996:SF0">
    <property type="entry name" value="RE60872P-RELATED"/>
    <property type="match status" value="1"/>
</dbReference>
<dbReference type="InterPro" id="IPR013083">
    <property type="entry name" value="Znf_RING/FYVE/PHD"/>
</dbReference>
<dbReference type="EMBL" id="CAHIKZ030000269">
    <property type="protein sequence ID" value="CAE1165054.1"/>
    <property type="molecule type" value="Genomic_DNA"/>
</dbReference>
<feature type="domain" description="RING-type" evidence="11">
    <location>
        <begin position="280"/>
        <end position="319"/>
    </location>
</feature>
<evidence type="ECO:0000256" key="5">
    <source>
        <dbReference type="ARBA" id="ARBA00022771"/>
    </source>
</evidence>
<dbReference type="Gene3D" id="3.30.40.10">
    <property type="entry name" value="Zinc/RING finger domain, C3HC4 (zinc finger)"/>
    <property type="match status" value="1"/>
</dbReference>
<evidence type="ECO:0000256" key="9">
    <source>
        <dbReference type="SAM" id="MobiDB-lite"/>
    </source>
</evidence>
<dbReference type="AlphaFoldDB" id="A0A812AYZ0"/>
<evidence type="ECO:0000256" key="4">
    <source>
        <dbReference type="ARBA" id="ARBA00022723"/>
    </source>
</evidence>
<keyword evidence="10" id="KW-0472">Membrane</keyword>
<keyword evidence="7" id="KW-0862">Zinc</keyword>
<evidence type="ECO:0000256" key="1">
    <source>
        <dbReference type="ARBA" id="ARBA00000900"/>
    </source>
</evidence>
<dbReference type="PROSITE" id="PS50089">
    <property type="entry name" value="ZF_RING_2"/>
    <property type="match status" value="1"/>
</dbReference>
<dbReference type="InterPro" id="IPR045194">
    <property type="entry name" value="MGRN1/RNF157-like"/>
</dbReference>
<dbReference type="Pfam" id="PF26192">
    <property type="entry name" value="RNF157-like_N"/>
    <property type="match status" value="1"/>
</dbReference>
<dbReference type="FunFam" id="3.30.40.10:FF:000013">
    <property type="entry name" value="E3 ubiquitin-protein ligase MGRN1 isoform 1"/>
    <property type="match status" value="1"/>
</dbReference>
<evidence type="ECO:0000256" key="2">
    <source>
        <dbReference type="ARBA" id="ARBA00012483"/>
    </source>
</evidence>
<evidence type="ECO:0000259" key="11">
    <source>
        <dbReference type="PROSITE" id="PS50089"/>
    </source>
</evidence>
<keyword evidence="5 8" id="KW-0863">Zinc-finger</keyword>
<name>A0A812AYZ0_ACAPH</name>
<keyword evidence="10" id="KW-1133">Transmembrane helix</keyword>
<feature type="region of interest" description="Disordered" evidence="9">
    <location>
        <begin position="337"/>
        <end position="356"/>
    </location>
</feature>
<feature type="transmembrane region" description="Helical" evidence="10">
    <location>
        <begin position="671"/>
        <end position="691"/>
    </location>
</feature>
<dbReference type="OrthoDB" id="10014838at2759"/>
<feature type="compositionally biased region" description="Polar residues" evidence="9">
    <location>
        <begin position="428"/>
        <end position="441"/>
    </location>
</feature>
<feature type="transmembrane region" description="Helical" evidence="10">
    <location>
        <begin position="697"/>
        <end position="716"/>
    </location>
</feature>